<dbReference type="AlphaFoldDB" id="A0A410DQY8"/>
<dbReference type="KEGG" id="cmah:C1I91_07295"/>
<dbReference type="OrthoDB" id="233977at2"/>
<dbReference type="InterPro" id="IPR045175">
    <property type="entry name" value="M28_fam"/>
</dbReference>
<proteinExistence type="predicted"/>
<organism evidence="2 3">
    <name type="scientific">Clostridium manihotivorum</name>
    <dbReference type="NCBI Taxonomy" id="2320868"/>
    <lineage>
        <taxon>Bacteria</taxon>
        <taxon>Bacillati</taxon>
        <taxon>Bacillota</taxon>
        <taxon>Clostridia</taxon>
        <taxon>Eubacteriales</taxon>
        <taxon>Clostridiaceae</taxon>
        <taxon>Clostridium</taxon>
    </lineage>
</organism>
<dbReference type="Proteomes" id="UP000286268">
    <property type="component" value="Chromosome"/>
</dbReference>
<dbReference type="Gene3D" id="3.40.630.10">
    <property type="entry name" value="Zn peptidases"/>
    <property type="match status" value="1"/>
</dbReference>
<name>A0A410DQY8_9CLOT</name>
<keyword evidence="3" id="KW-1185">Reference proteome</keyword>
<dbReference type="EMBL" id="CP025746">
    <property type="protein sequence ID" value="QAA31455.1"/>
    <property type="molecule type" value="Genomic_DNA"/>
</dbReference>
<sequence length="465" mass="52809">MIRTILSLLLTISILISNISLIYCNKLETFSVNNVLKIIDYLSSDPFEGRLSGSLGNKLAEQYIENRFISYKLLPLNGTYFEQFITPVPTRIDGSPSIKVYDKKNNLIESYTYGVDFKDTFLNYRTNHLNIAGNDDFKIYPSALEVTKDNSTFTFIVTNDNFSFRSSFISTSSSDMYIYITSKVYDDLITYNKKGYSIDCFIPYKVQDTELHNVVGFIKGVNPKLPPLIISSHFDHLGEDLSGNIYRGSLDNASGTSFMLELCHILSSMIPPDRNIIFVAFNAEELGLQGSKAFVNKNYNLIKSGKSINFDMIGGNKSIPITIMSGENPNRNFTTKEIEQYCKNNNISFTIESKDSSDHASFADSGIDSITICDSDTSRIHTPNDNPQFIDPYSIKRDYKVSWDQIINFCYSNPYSLIIYNKNFYKIGYCISLILFIILLIPNKSDSKKEIPPIHAFNPYTHPYS</sequence>
<dbReference type="Pfam" id="PF04389">
    <property type="entry name" value="Peptidase_M28"/>
    <property type="match status" value="1"/>
</dbReference>
<protein>
    <submittedName>
        <fullName evidence="2">Peptidase M28</fullName>
    </submittedName>
</protein>
<dbReference type="GO" id="GO:0006508">
    <property type="term" value="P:proteolysis"/>
    <property type="evidence" value="ECO:0007669"/>
    <property type="project" value="InterPro"/>
</dbReference>
<dbReference type="PANTHER" id="PTHR12147:SF26">
    <property type="entry name" value="PEPTIDASE M28 DOMAIN-CONTAINING PROTEIN"/>
    <property type="match status" value="1"/>
</dbReference>
<reference evidence="2 3" key="1">
    <citation type="submission" date="2018-01" db="EMBL/GenBank/DDBJ databases">
        <title>Genome Sequencing and Assembly of Anaerobacter polyendosporus strain CT4.</title>
        <authorList>
            <person name="Tachaapaikoon C."/>
            <person name="Sutheeworapong S."/>
            <person name="Jenjaroenpun P."/>
            <person name="Wongsurawat T."/>
            <person name="Nookeaw I."/>
            <person name="Cheawchanlertfa P."/>
            <person name="Kosugi A."/>
            <person name="Cheevadhanarak S."/>
            <person name="Ratanakhanokchai K."/>
        </authorList>
    </citation>
    <scope>NUCLEOTIDE SEQUENCE [LARGE SCALE GENOMIC DNA]</scope>
    <source>
        <strain evidence="2 3">CT4</strain>
    </source>
</reference>
<feature type="domain" description="Peptidase M28" evidence="1">
    <location>
        <begin position="213"/>
        <end position="397"/>
    </location>
</feature>
<evidence type="ECO:0000313" key="3">
    <source>
        <dbReference type="Proteomes" id="UP000286268"/>
    </source>
</evidence>
<evidence type="ECO:0000313" key="2">
    <source>
        <dbReference type="EMBL" id="QAA31455.1"/>
    </source>
</evidence>
<dbReference type="RefSeq" id="WP_128212268.1">
    <property type="nucleotide sequence ID" value="NZ_CP025746.1"/>
</dbReference>
<dbReference type="GO" id="GO:0008235">
    <property type="term" value="F:metalloexopeptidase activity"/>
    <property type="evidence" value="ECO:0007669"/>
    <property type="project" value="InterPro"/>
</dbReference>
<dbReference type="InterPro" id="IPR007484">
    <property type="entry name" value="Peptidase_M28"/>
</dbReference>
<accession>A0A410DQY8</accession>
<evidence type="ECO:0000259" key="1">
    <source>
        <dbReference type="Pfam" id="PF04389"/>
    </source>
</evidence>
<dbReference type="SUPFAM" id="SSF53187">
    <property type="entry name" value="Zn-dependent exopeptidases"/>
    <property type="match status" value="1"/>
</dbReference>
<dbReference type="PANTHER" id="PTHR12147">
    <property type="entry name" value="METALLOPEPTIDASE M28 FAMILY MEMBER"/>
    <property type="match status" value="1"/>
</dbReference>
<gene>
    <name evidence="2" type="ORF">C1I91_07295</name>
</gene>